<accession>A0A0A2R7M1</accession>
<dbReference type="OrthoDB" id="6540321at2"/>
<evidence type="ECO:0000313" key="8">
    <source>
        <dbReference type="Proteomes" id="UP000244682"/>
    </source>
</evidence>
<dbReference type="EMBL" id="CP028956">
    <property type="protein sequence ID" value="AWC92892.1"/>
    <property type="molecule type" value="Genomic_DNA"/>
</dbReference>
<reference evidence="3" key="5">
    <citation type="submission" date="2024-02" db="EMBL/GenBank/DDBJ databases">
        <authorList>
            <consortium name="Clinical and Environmental Microbiology Branch: Whole genome sequencing antimicrobial resistance pathogens in the healthcare setting"/>
        </authorList>
    </citation>
    <scope>NUCLEOTIDE SEQUENCE</scope>
    <source>
        <strain evidence="3">2023KU-00017</strain>
    </source>
</reference>
<dbReference type="EMBL" id="PKLF01000012">
    <property type="protein sequence ID" value="MBE8613590.1"/>
    <property type="molecule type" value="Genomic_DNA"/>
</dbReference>
<keyword evidence="1" id="KW-1133">Transmembrane helix</keyword>
<reference evidence="6" key="4">
    <citation type="submission" date="2023-02" db="EMBL/GenBank/DDBJ databases">
        <title>Detection, antimicrobial susceptibility and genomic characterization of NDM-producing species of Morganellaceae, Yersiniaceae, and Enterobacteriaceae other than Klebsiella.</title>
        <authorList>
            <person name="Camargo C.H."/>
            <person name="Sacchi C.T."/>
            <person name="Campos K.R."/>
        </authorList>
    </citation>
    <scope>NUCLEOTIDE SEQUENCE</scope>
    <source>
        <strain evidence="6">1189_21</strain>
    </source>
</reference>
<feature type="transmembrane region" description="Helical" evidence="1">
    <location>
        <begin position="12"/>
        <end position="33"/>
    </location>
</feature>
<protein>
    <submittedName>
        <fullName evidence="5">DUF1435 domain-containing protein</fullName>
    </submittedName>
    <submittedName>
        <fullName evidence="3">DUF1435 family protein</fullName>
    </submittedName>
</protein>
<evidence type="ECO:0000313" key="5">
    <source>
        <dbReference type="EMBL" id="MBE8613590.1"/>
    </source>
</evidence>
<reference evidence="2 8" key="3">
    <citation type="submission" date="2018-04" db="EMBL/GenBank/DDBJ databases">
        <title>Whole genome sequencing of Morganella morganii AR_0133.</title>
        <authorList>
            <person name="Conlan S."/>
            <person name="Thomas P.J."/>
            <person name="Mullikin J."/>
            <person name="Frank K.M."/>
            <person name="Segre J.A."/>
        </authorList>
    </citation>
    <scope>NUCLEOTIDE SEQUENCE [LARGE SCALE GENOMIC DNA]</scope>
    <source>
        <strain evidence="2 8">AR_0133</strain>
    </source>
</reference>
<dbReference type="EMBL" id="ABKJEP030000051">
    <property type="protein sequence ID" value="EMO9457670.1"/>
    <property type="molecule type" value="Genomic_DNA"/>
</dbReference>
<dbReference type="Proteomes" id="UP000650477">
    <property type="component" value="Unassembled WGS sequence"/>
</dbReference>
<keyword evidence="1" id="KW-0812">Transmembrane</keyword>
<evidence type="ECO:0000313" key="6">
    <source>
        <dbReference type="EMBL" id="MDS0900163.1"/>
    </source>
</evidence>
<evidence type="ECO:0000313" key="4">
    <source>
        <dbReference type="EMBL" id="KJF78493.1"/>
    </source>
</evidence>
<dbReference type="Proteomes" id="UP001182247">
    <property type="component" value="Unassembled WGS sequence"/>
</dbReference>
<evidence type="ECO:0000256" key="1">
    <source>
        <dbReference type="SAM" id="Phobius"/>
    </source>
</evidence>
<dbReference type="InterPro" id="IPR009885">
    <property type="entry name" value="DUF1435"/>
</dbReference>
<dbReference type="RefSeq" id="WP_004237051.1">
    <property type="nucleotide sequence ID" value="NZ_ABGYJJ040000001.1"/>
</dbReference>
<dbReference type="Proteomes" id="UP000244682">
    <property type="component" value="Chromosome"/>
</dbReference>
<evidence type="ECO:0000313" key="3">
    <source>
        <dbReference type="EMBL" id="EMO9457670.1"/>
    </source>
</evidence>
<dbReference type="PATRIC" id="fig|582.24.peg.1753"/>
<reference evidence="4 7" key="1">
    <citation type="submission" date="2015-02" db="EMBL/GenBank/DDBJ databases">
        <title>Whole genome shotgun sequencing of cultured foodborne pathogen.</title>
        <authorList>
            <person name="Timme R."/>
            <person name="Allard M.W."/>
            <person name="Strain E."/>
            <person name="Evans P.S."/>
            <person name="Brown E."/>
        </authorList>
    </citation>
    <scope>NUCLEOTIDE SEQUENCE [LARGE SCALE GENOMIC DNA]</scope>
    <source>
        <strain evidence="4 7">GCSL-TSO-24</strain>
    </source>
</reference>
<dbReference type="AlphaFoldDB" id="A0A0A2R7M1"/>
<reference evidence="5" key="2">
    <citation type="submission" date="2017-12" db="EMBL/GenBank/DDBJ databases">
        <title>Genome sequencing and analysis.</title>
        <authorList>
            <person name="Huang Y.-T."/>
        </authorList>
    </citation>
    <scope>NUCLEOTIDE SEQUENCE</scope>
    <source>
        <strain evidence="5">VGH116</strain>
    </source>
</reference>
<dbReference type="Pfam" id="PF07256">
    <property type="entry name" value="DUF1435"/>
    <property type="match status" value="1"/>
</dbReference>
<feature type="transmembrane region" description="Helical" evidence="1">
    <location>
        <begin position="63"/>
        <end position="81"/>
    </location>
</feature>
<name>A0A0A2R7M1_MORMO</name>
<proteinExistence type="predicted"/>
<organism evidence="5 9">
    <name type="scientific">Morganella morganii</name>
    <name type="common">Proteus morganii</name>
    <dbReference type="NCBI Taxonomy" id="582"/>
    <lineage>
        <taxon>Bacteria</taxon>
        <taxon>Pseudomonadati</taxon>
        <taxon>Pseudomonadota</taxon>
        <taxon>Gammaproteobacteria</taxon>
        <taxon>Enterobacterales</taxon>
        <taxon>Morganellaceae</taxon>
        <taxon>Morganella</taxon>
    </lineage>
</organism>
<dbReference type="GeneID" id="93361916"/>
<evidence type="ECO:0000313" key="9">
    <source>
        <dbReference type="Proteomes" id="UP000650477"/>
    </source>
</evidence>
<dbReference type="EMBL" id="JAPKIY010000049">
    <property type="protein sequence ID" value="MDS0900163.1"/>
    <property type="molecule type" value="Genomic_DNA"/>
</dbReference>
<dbReference type="Proteomes" id="UP000032582">
    <property type="component" value="Unassembled WGS sequence"/>
</dbReference>
<dbReference type="EMBL" id="JZSH01000042">
    <property type="protein sequence ID" value="KJF78493.1"/>
    <property type="molecule type" value="Genomic_DNA"/>
</dbReference>
<evidence type="ECO:0000313" key="7">
    <source>
        <dbReference type="Proteomes" id="UP000032582"/>
    </source>
</evidence>
<gene>
    <name evidence="2" type="ORF">AM380_04145</name>
    <name evidence="5" type="ORF">CYG68_14445</name>
    <name evidence="6" type="ORF">OSC06_19605</name>
    <name evidence="3" type="ORF">PN925_003069</name>
    <name evidence="4" type="ORF">UA45_05745</name>
</gene>
<keyword evidence="1" id="KW-0472">Membrane</keyword>
<sequence>MQIKHPLSSFFWQQLTGVGGMMLALIPVVLFLSQGHEQDAARIALAVVILLTMPMLYNRVLRHFLLIPAGIAFVLGSLLWFEHLRM</sequence>
<evidence type="ECO:0000313" key="2">
    <source>
        <dbReference type="EMBL" id="AWC92892.1"/>
    </source>
</evidence>